<sequence length="463" mass="50214">MDAALDYARSHSDRFVEELKAWLRIPSISTDPEYAPQTRQAAEWLADNLRLIGVETVEVMETGSADKPGHPIVYGEIHVSDDAPTVLVYGHYDVQPPDPLDLWDSPPFEPVEVDGNIVARGSADDKGQAYMHVKALEAYLQSGQDLPVNIKLMIEGEEESGSVHLPGFIEANKELLAADVVLVSDTALFAPGVPSIAYGLRGLAYVEVELTGPKKDLHSGVYGGGVENPVNALARMISDLHDADHHVTVEGFYDNVRDLTPEEREAYKALPFDLEAWMEEAGVKTTKSEKGYSALEGTSGRPTLDVNGIWGGYTGKGAKTVLPSKATAKISCRLVPDQTPGEITDKLRAHFEKHVPDTMTLDFRDLHGGHGSIVDTTAPAMQAASVALEGVFGQKPHFTREGGSIPVVADFKKILGLDTVLMGFGLDSDSIHSPNEKFGIDRFHQGIEASIRFMDAYAKQEAA</sequence>
<name>A0A259U205_9BACT</name>
<evidence type="ECO:0000256" key="1">
    <source>
        <dbReference type="ARBA" id="ARBA00022670"/>
    </source>
</evidence>
<keyword evidence="3" id="KW-0378">Hydrolase</keyword>
<dbReference type="InterPro" id="IPR011650">
    <property type="entry name" value="Peptidase_M20_dimer"/>
</dbReference>
<feature type="domain" description="Peptidase M20 dimerisation" evidence="4">
    <location>
        <begin position="198"/>
        <end position="357"/>
    </location>
</feature>
<comment type="caution">
    <text evidence="5">The sequence shown here is derived from an EMBL/GenBank/DDBJ whole genome shotgun (WGS) entry which is preliminary data.</text>
</comment>
<dbReference type="PANTHER" id="PTHR43270">
    <property type="entry name" value="BETA-ALA-HIS DIPEPTIDASE"/>
    <property type="match status" value="1"/>
</dbReference>
<proteinExistence type="predicted"/>
<dbReference type="NCBIfam" id="NF006579">
    <property type="entry name" value="PRK09104.1"/>
    <property type="match status" value="1"/>
</dbReference>
<dbReference type="Proteomes" id="UP000216446">
    <property type="component" value="Unassembled WGS sequence"/>
</dbReference>
<evidence type="ECO:0000313" key="5">
    <source>
        <dbReference type="EMBL" id="OZC03868.1"/>
    </source>
</evidence>
<dbReference type="SUPFAM" id="SSF53187">
    <property type="entry name" value="Zn-dependent exopeptidases"/>
    <property type="match status" value="1"/>
</dbReference>
<dbReference type="RefSeq" id="WP_094549713.1">
    <property type="nucleotide sequence ID" value="NZ_MQWB01000001.1"/>
</dbReference>
<dbReference type="Pfam" id="PF07687">
    <property type="entry name" value="M20_dimer"/>
    <property type="match status" value="1"/>
</dbReference>
<dbReference type="NCBIfam" id="NF005914">
    <property type="entry name" value="PRK07907.1"/>
    <property type="match status" value="1"/>
</dbReference>
<evidence type="ECO:0000256" key="3">
    <source>
        <dbReference type="ARBA" id="ARBA00022801"/>
    </source>
</evidence>
<dbReference type="OrthoDB" id="9761532at2"/>
<dbReference type="CDD" id="cd05680">
    <property type="entry name" value="M20_dipept_like"/>
    <property type="match status" value="1"/>
</dbReference>
<protein>
    <submittedName>
        <fullName evidence="5">Peptidase M20</fullName>
    </submittedName>
</protein>
<dbReference type="Pfam" id="PF01546">
    <property type="entry name" value="Peptidase_M20"/>
    <property type="match status" value="1"/>
</dbReference>
<organism evidence="5 6">
    <name type="scientific">Rubricoccus marinus</name>
    <dbReference type="NCBI Taxonomy" id="716817"/>
    <lineage>
        <taxon>Bacteria</taxon>
        <taxon>Pseudomonadati</taxon>
        <taxon>Rhodothermota</taxon>
        <taxon>Rhodothermia</taxon>
        <taxon>Rhodothermales</taxon>
        <taxon>Rubricoccaceae</taxon>
        <taxon>Rubricoccus</taxon>
    </lineage>
</organism>
<keyword evidence="2" id="KW-0479">Metal-binding</keyword>
<accession>A0A259U205</accession>
<dbReference type="NCBIfam" id="NF006053">
    <property type="entry name" value="PRK08201.1"/>
    <property type="match status" value="1"/>
</dbReference>
<dbReference type="GO" id="GO:0008233">
    <property type="term" value="F:peptidase activity"/>
    <property type="evidence" value="ECO:0007669"/>
    <property type="project" value="UniProtKB-KW"/>
</dbReference>
<dbReference type="AlphaFoldDB" id="A0A259U205"/>
<dbReference type="InterPro" id="IPR002933">
    <property type="entry name" value="Peptidase_M20"/>
</dbReference>
<dbReference type="Gene3D" id="3.40.630.10">
    <property type="entry name" value="Zn peptidases"/>
    <property type="match status" value="1"/>
</dbReference>
<evidence type="ECO:0000256" key="2">
    <source>
        <dbReference type="ARBA" id="ARBA00022723"/>
    </source>
</evidence>
<dbReference type="InParanoid" id="A0A259U205"/>
<dbReference type="InterPro" id="IPR051458">
    <property type="entry name" value="Cyt/Met_Dipeptidase"/>
</dbReference>
<dbReference type="GO" id="GO:0006508">
    <property type="term" value="P:proteolysis"/>
    <property type="evidence" value="ECO:0007669"/>
    <property type="project" value="UniProtKB-KW"/>
</dbReference>
<evidence type="ECO:0000259" key="4">
    <source>
        <dbReference type="Pfam" id="PF07687"/>
    </source>
</evidence>
<dbReference type="GO" id="GO:0046872">
    <property type="term" value="F:metal ion binding"/>
    <property type="evidence" value="ECO:0007669"/>
    <property type="project" value="UniProtKB-KW"/>
</dbReference>
<reference evidence="5 6" key="1">
    <citation type="submission" date="2016-11" db="EMBL/GenBank/DDBJ databases">
        <title>Study of marine rhodopsin-containing bacteria.</title>
        <authorList>
            <person name="Yoshizawa S."/>
            <person name="Kumagai Y."/>
            <person name="Kogure K."/>
        </authorList>
    </citation>
    <scope>NUCLEOTIDE SEQUENCE [LARGE SCALE GENOMIC DNA]</scope>
    <source>
        <strain evidence="5 6">SG-29</strain>
    </source>
</reference>
<evidence type="ECO:0000313" key="6">
    <source>
        <dbReference type="Proteomes" id="UP000216446"/>
    </source>
</evidence>
<keyword evidence="1" id="KW-0645">Protease</keyword>
<dbReference type="Gene3D" id="3.30.70.360">
    <property type="match status" value="1"/>
</dbReference>
<gene>
    <name evidence="5" type="ORF">BSZ36_13260</name>
</gene>
<keyword evidence="6" id="KW-1185">Reference proteome</keyword>
<dbReference type="PANTHER" id="PTHR43270:SF12">
    <property type="entry name" value="SUCCINYL-DIAMINOPIMELATE DESUCCINYLASE"/>
    <property type="match status" value="1"/>
</dbReference>
<dbReference type="EMBL" id="MQWB01000001">
    <property type="protein sequence ID" value="OZC03868.1"/>
    <property type="molecule type" value="Genomic_DNA"/>
</dbReference>